<evidence type="ECO:0000256" key="2">
    <source>
        <dbReference type="ARBA" id="ARBA00023002"/>
    </source>
</evidence>
<gene>
    <name evidence="5" type="ORF">AWW70_21470</name>
</gene>
<dbReference type="AlphaFoldDB" id="A0A109FZW5"/>
<keyword evidence="2" id="KW-0560">Oxidoreductase</keyword>
<dbReference type="InterPro" id="IPR011706">
    <property type="entry name" value="Cu-oxidase_C"/>
</dbReference>
<name>A0A109FZW5_BACMY</name>
<dbReference type="GO" id="GO:0005507">
    <property type="term" value="F:copper ion binding"/>
    <property type="evidence" value="ECO:0007669"/>
    <property type="project" value="InterPro"/>
</dbReference>
<dbReference type="InterPro" id="IPR008972">
    <property type="entry name" value="Cupredoxin"/>
</dbReference>
<dbReference type="CDD" id="cd04202">
    <property type="entry name" value="CuRO_D2_2dMcoN_like"/>
    <property type="match status" value="1"/>
</dbReference>
<dbReference type="PANTHER" id="PTHR11709:SF394">
    <property type="entry name" value="FI03373P-RELATED"/>
    <property type="match status" value="1"/>
</dbReference>
<evidence type="ECO:0000313" key="6">
    <source>
        <dbReference type="Proteomes" id="UP000065797"/>
    </source>
</evidence>
<keyword evidence="1" id="KW-0479">Metal-binding</keyword>
<dbReference type="Proteomes" id="UP000065797">
    <property type="component" value="Unassembled WGS sequence"/>
</dbReference>
<evidence type="ECO:0000256" key="3">
    <source>
        <dbReference type="ARBA" id="ARBA00023008"/>
    </source>
</evidence>
<reference evidence="5 6" key="1">
    <citation type="submission" date="2016-01" db="EMBL/GenBank/DDBJ databases">
        <authorList>
            <person name="McClelland M."/>
            <person name="Jain A."/>
            <person name="Saraogi P."/>
            <person name="Mendelson R."/>
            <person name="Westerman R."/>
            <person name="SanMiguel P."/>
            <person name="Csonka L."/>
        </authorList>
    </citation>
    <scope>NUCLEOTIDE SEQUENCE [LARGE SCALE GENOMIC DNA]</scope>
    <source>
        <strain evidence="5 6">PE8-15</strain>
    </source>
</reference>
<dbReference type="PROSITE" id="PS00080">
    <property type="entry name" value="MULTICOPPER_OXIDASE2"/>
    <property type="match status" value="1"/>
</dbReference>
<organism evidence="5 6">
    <name type="scientific">Bacillus mycoides</name>
    <dbReference type="NCBI Taxonomy" id="1405"/>
    <lineage>
        <taxon>Bacteria</taxon>
        <taxon>Bacillati</taxon>
        <taxon>Bacillota</taxon>
        <taxon>Bacilli</taxon>
        <taxon>Bacillales</taxon>
        <taxon>Bacillaceae</taxon>
        <taxon>Bacillus</taxon>
        <taxon>Bacillus cereus group</taxon>
    </lineage>
</organism>
<dbReference type="InterPro" id="IPR045087">
    <property type="entry name" value="Cu-oxidase_fam"/>
</dbReference>
<proteinExistence type="predicted"/>
<dbReference type="GO" id="GO:0016491">
    <property type="term" value="F:oxidoreductase activity"/>
    <property type="evidence" value="ECO:0007669"/>
    <property type="project" value="UniProtKB-KW"/>
</dbReference>
<protein>
    <recommendedName>
        <fullName evidence="4">Plastocyanin-like domain-containing protein</fullName>
    </recommendedName>
</protein>
<dbReference type="InterPro" id="IPR002355">
    <property type="entry name" value="Cu_oxidase_Cu_BS"/>
</dbReference>
<dbReference type="PROSITE" id="PS00079">
    <property type="entry name" value="MULTICOPPER_OXIDASE1"/>
    <property type="match status" value="1"/>
</dbReference>
<dbReference type="InterPro" id="IPR033138">
    <property type="entry name" value="Cu_oxidase_CS"/>
</dbReference>
<keyword evidence="3" id="KW-0186">Copper</keyword>
<dbReference type="Gene3D" id="2.60.40.420">
    <property type="entry name" value="Cupredoxins - blue copper proteins"/>
    <property type="match status" value="1"/>
</dbReference>
<dbReference type="Pfam" id="PF07731">
    <property type="entry name" value="Cu-oxidase_2"/>
    <property type="match status" value="1"/>
</dbReference>
<sequence>MKLVNRSKADDHPMHLHGHFFQVLSKDGKPVEGSPIVKDTLNLKPGEEYEVAFVADNPGEWMFHCHDLHHASAGMVTEVKYTDYKSDYVPNPNIPNKSE</sequence>
<comment type="caution">
    <text evidence="5">The sequence shown here is derived from an EMBL/GenBank/DDBJ whole genome shotgun (WGS) entry which is preliminary data.</text>
</comment>
<dbReference type="PANTHER" id="PTHR11709">
    <property type="entry name" value="MULTI-COPPER OXIDASE"/>
    <property type="match status" value="1"/>
</dbReference>
<accession>A0A109FZW5</accession>
<dbReference type="SUPFAM" id="SSF49503">
    <property type="entry name" value="Cupredoxins"/>
    <property type="match status" value="1"/>
</dbReference>
<feature type="domain" description="Plastocyanin-like" evidence="4">
    <location>
        <begin position="3"/>
        <end position="82"/>
    </location>
</feature>
<evidence type="ECO:0000259" key="4">
    <source>
        <dbReference type="Pfam" id="PF07731"/>
    </source>
</evidence>
<evidence type="ECO:0000256" key="1">
    <source>
        <dbReference type="ARBA" id="ARBA00022723"/>
    </source>
</evidence>
<dbReference type="EMBL" id="LRPH01000075">
    <property type="protein sequence ID" value="KWU57650.1"/>
    <property type="molecule type" value="Genomic_DNA"/>
</dbReference>
<evidence type="ECO:0000313" key="5">
    <source>
        <dbReference type="EMBL" id="KWU57650.1"/>
    </source>
</evidence>